<comment type="caution">
    <text evidence="2">The sequence shown here is derived from an EMBL/GenBank/DDBJ whole genome shotgun (WGS) entry which is preliminary data.</text>
</comment>
<feature type="transmembrane region" description="Helical" evidence="1">
    <location>
        <begin position="7"/>
        <end position="26"/>
    </location>
</feature>
<evidence type="ECO:0000313" key="3">
    <source>
        <dbReference type="Proteomes" id="UP000655287"/>
    </source>
</evidence>
<accession>A0A919V760</accession>
<evidence type="ECO:0000313" key="2">
    <source>
        <dbReference type="EMBL" id="GII80025.1"/>
    </source>
</evidence>
<proteinExistence type="predicted"/>
<dbReference type="EMBL" id="BOOU01000067">
    <property type="protein sequence ID" value="GII80025.1"/>
    <property type="molecule type" value="Genomic_DNA"/>
</dbReference>
<keyword evidence="1" id="KW-0812">Transmembrane</keyword>
<keyword evidence="1" id="KW-0472">Membrane</keyword>
<keyword evidence="1" id="KW-1133">Transmembrane helix</keyword>
<name>A0A919V760_9ACTN</name>
<evidence type="ECO:0000256" key="1">
    <source>
        <dbReference type="SAM" id="Phobius"/>
    </source>
</evidence>
<sequence length="71" mass="7987">MDRPLNVRLLVACFGLIAFLALSLYGGIFQRWWLFAGALALAAGSAAYAIVVGEWWRTTRGDDSVRPFRRR</sequence>
<organism evidence="2 3">
    <name type="scientific">Sphaerisporangium rufum</name>
    <dbReference type="NCBI Taxonomy" id="1381558"/>
    <lineage>
        <taxon>Bacteria</taxon>
        <taxon>Bacillati</taxon>
        <taxon>Actinomycetota</taxon>
        <taxon>Actinomycetes</taxon>
        <taxon>Streptosporangiales</taxon>
        <taxon>Streptosporangiaceae</taxon>
        <taxon>Sphaerisporangium</taxon>
    </lineage>
</organism>
<feature type="transmembrane region" description="Helical" evidence="1">
    <location>
        <begin position="32"/>
        <end position="56"/>
    </location>
</feature>
<dbReference type="RefSeq" id="WP_203990285.1">
    <property type="nucleotide sequence ID" value="NZ_BOOU01000067.1"/>
</dbReference>
<dbReference type="Proteomes" id="UP000655287">
    <property type="component" value="Unassembled WGS sequence"/>
</dbReference>
<keyword evidence="3" id="KW-1185">Reference proteome</keyword>
<dbReference type="AlphaFoldDB" id="A0A919V760"/>
<reference evidence="2" key="1">
    <citation type="submission" date="2021-01" db="EMBL/GenBank/DDBJ databases">
        <title>Whole genome shotgun sequence of Sphaerisporangium rufum NBRC 109079.</title>
        <authorList>
            <person name="Komaki H."/>
            <person name="Tamura T."/>
        </authorList>
    </citation>
    <scope>NUCLEOTIDE SEQUENCE</scope>
    <source>
        <strain evidence="2">NBRC 109079</strain>
    </source>
</reference>
<gene>
    <name evidence="2" type="ORF">Sru01_50070</name>
</gene>
<protein>
    <submittedName>
        <fullName evidence="2">Uncharacterized protein</fullName>
    </submittedName>
</protein>